<organism evidence="5 6">
    <name type="scientific">Methylobacter tundripaludum</name>
    <dbReference type="NCBI Taxonomy" id="173365"/>
    <lineage>
        <taxon>Bacteria</taxon>
        <taxon>Pseudomonadati</taxon>
        <taxon>Pseudomonadota</taxon>
        <taxon>Gammaproteobacteria</taxon>
        <taxon>Methylococcales</taxon>
        <taxon>Methylococcaceae</taxon>
        <taxon>Methylobacter</taxon>
    </lineage>
</organism>
<dbReference type="AlphaFoldDB" id="A0A2S6HER3"/>
<reference evidence="5 6" key="1">
    <citation type="submission" date="2018-02" db="EMBL/GenBank/DDBJ databases">
        <title>Subsurface microbial communities from deep shales in Ohio and West Virginia, USA.</title>
        <authorList>
            <person name="Wrighton K."/>
        </authorList>
    </citation>
    <scope>NUCLEOTIDE SEQUENCE [LARGE SCALE GENOMIC DNA]</scope>
    <source>
        <strain evidence="5 6">OWC-DMM</strain>
    </source>
</reference>
<evidence type="ECO:0000313" key="6">
    <source>
        <dbReference type="Proteomes" id="UP000240010"/>
    </source>
</evidence>
<dbReference type="Proteomes" id="UP000240010">
    <property type="component" value="Unassembled WGS sequence"/>
</dbReference>
<dbReference type="InterPro" id="IPR007666">
    <property type="entry name" value="ADP_PFK/GK"/>
</dbReference>
<dbReference type="GO" id="GO:0005975">
    <property type="term" value="P:carbohydrate metabolic process"/>
    <property type="evidence" value="ECO:0007669"/>
    <property type="project" value="InterPro"/>
</dbReference>
<accession>A0A2S6HER3</accession>
<name>A0A2S6HER3_9GAMM</name>
<dbReference type="GO" id="GO:0016301">
    <property type="term" value="F:kinase activity"/>
    <property type="evidence" value="ECO:0007669"/>
    <property type="project" value="UniProtKB-KW"/>
</dbReference>
<gene>
    <name evidence="5" type="ORF">B0F87_10439</name>
</gene>
<proteinExistence type="predicted"/>
<keyword evidence="3" id="KW-0418">Kinase</keyword>
<evidence type="ECO:0000313" key="5">
    <source>
        <dbReference type="EMBL" id="PPK75952.1"/>
    </source>
</evidence>
<evidence type="ECO:0000256" key="3">
    <source>
        <dbReference type="ARBA" id="ARBA00022777"/>
    </source>
</evidence>
<dbReference type="GO" id="GO:0016773">
    <property type="term" value="F:phosphotransferase activity, alcohol group as acceptor"/>
    <property type="evidence" value="ECO:0007669"/>
    <property type="project" value="InterPro"/>
</dbReference>
<dbReference type="GO" id="GO:0046872">
    <property type="term" value="F:metal ion binding"/>
    <property type="evidence" value="ECO:0007669"/>
    <property type="project" value="UniProtKB-KW"/>
</dbReference>
<sequence length="38" mass="4434">MSLEMSAIKSMPDLLALMIQRHPFFQRVHSFGFDSHDL</sequence>
<comment type="caution">
    <text evidence="5">The sequence shown here is derived from an EMBL/GenBank/DDBJ whole genome shotgun (WGS) entry which is preliminary data.</text>
</comment>
<dbReference type="PROSITE" id="PS51255">
    <property type="entry name" value="ADPK"/>
    <property type="match status" value="1"/>
</dbReference>
<dbReference type="EMBL" id="PTIZ01000004">
    <property type="protein sequence ID" value="PPK75952.1"/>
    <property type="molecule type" value="Genomic_DNA"/>
</dbReference>
<protein>
    <submittedName>
        <fullName evidence="5">Uncharacterized protein</fullName>
    </submittedName>
</protein>
<keyword evidence="1" id="KW-0808">Transferase</keyword>
<evidence type="ECO:0000256" key="4">
    <source>
        <dbReference type="ARBA" id="ARBA00022842"/>
    </source>
</evidence>
<evidence type="ECO:0000256" key="1">
    <source>
        <dbReference type="ARBA" id="ARBA00022679"/>
    </source>
</evidence>
<keyword evidence="2" id="KW-0479">Metal-binding</keyword>
<evidence type="ECO:0000256" key="2">
    <source>
        <dbReference type="ARBA" id="ARBA00022723"/>
    </source>
</evidence>
<keyword evidence="4" id="KW-0460">Magnesium</keyword>